<dbReference type="PROSITE" id="PS00041">
    <property type="entry name" value="HTH_ARAC_FAMILY_1"/>
    <property type="match status" value="1"/>
</dbReference>
<dbReference type="SUPFAM" id="SSF46689">
    <property type="entry name" value="Homeodomain-like"/>
    <property type="match status" value="2"/>
</dbReference>
<keyword evidence="1" id="KW-0805">Transcription regulation</keyword>
<name>A0A6L9UAD9_9HYPH</name>
<dbReference type="InterPro" id="IPR020449">
    <property type="entry name" value="Tscrpt_reg_AraC-type_HTH"/>
</dbReference>
<dbReference type="InterPro" id="IPR018060">
    <property type="entry name" value="HTH_AraC"/>
</dbReference>
<dbReference type="AlphaFoldDB" id="A0A6L9UAD9"/>
<comment type="caution">
    <text evidence="5">The sequence shown here is derived from an EMBL/GenBank/DDBJ whole genome shotgun (WGS) entry which is preliminary data.</text>
</comment>
<organism evidence="5 6">
    <name type="scientific">Rhizobium lusitanum</name>
    <dbReference type="NCBI Taxonomy" id="293958"/>
    <lineage>
        <taxon>Bacteria</taxon>
        <taxon>Pseudomonadati</taxon>
        <taxon>Pseudomonadota</taxon>
        <taxon>Alphaproteobacteria</taxon>
        <taxon>Hyphomicrobiales</taxon>
        <taxon>Rhizobiaceae</taxon>
        <taxon>Rhizobium/Agrobacterium group</taxon>
        <taxon>Rhizobium</taxon>
    </lineage>
</organism>
<reference evidence="5 6" key="1">
    <citation type="submission" date="2019-12" db="EMBL/GenBank/DDBJ databases">
        <title>Rhizobium genotypes associated with high levels of biological nitrogen fixation by grain legumes in a temperate-maritime cropping system.</title>
        <authorList>
            <person name="Maluk M."/>
            <person name="Francesc Ferrando Molina F."/>
            <person name="Lopez Del Egido L."/>
            <person name="Lafos M."/>
            <person name="Langarica-Fuentes A."/>
            <person name="Gebre Yohannes G."/>
            <person name="Young M.W."/>
            <person name="Martin P."/>
            <person name="Gantlett R."/>
            <person name="Kenicer G."/>
            <person name="Hawes C."/>
            <person name="Begg G.S."/>
            <person name="Quilliam R.S."/>
            <person name="Squire G.R."/>
            <person name="Poole P.S."/>
            <person name="Young P.W."/>
            <person name="Iannetta P.M."/>
            <person name="James E.K."/>
        </authorList>
    </citation>
    <scope>NUCLEOTIDE SEQUENCE [LARGE SCALE GENOMIC DNA]</scope>
    <source>
        <strain evidence="5 6">JHI1118</strain>
    </source>
</reference>
<keyword evidence="3" id="KW-0804">Transcription</keyword>
<evidence type="ECO:0000313" key="5">
    <source>
        <dbReference type="EMBL" id="NEI72261.1"/>
    </source>
</evidence>
<dbReference type="PRINTS" id="PR00032">
    <property type="entry name" value="HTHARAC"/>
</dbReference>
<gene>
    <name evidence="5" type="ORF">GR212_22000</name>
</gene>
<dbReference type="GO" id="GO:0043565">
    <property type="term" value="F:sequence-specific DNA binding"/>
    <property type="evidence" value="ECO:0007669"/>
    <property type="project" value="InterPro"/>
</dbReference>
<dbReference type="EMBL" id="WUEY01000011">
    <property type="protein sequence ID" value="NEI72261.1"/>
    <property type="molecule type" value="Genomic_DNA"/>
</dbReference>
<evidence type="ECO:0000259" key="4">
    <source>
        <dbReference type="PROSITE" id="PS01124"/>
    </source>
</evidence>
<dbReference type="InterPro" id="IPR018062">
    <property type="entry name" value="HTH_AraC-typ_CS"/>
</dbReference>
<evidence type="ECO:0000256" key="1">
    <source>
        <dbReference type="ARBA" id="ARBA00023015"/>
    </source>
</evidence>
<evidence type="ECO:0000313" key="6">
    <source>
        <dbReference type="Proteomes" id="UP000483035"/>
    </source>
</evidence>
<dbReference type="InterPro" id="IPR009057">
    <property type="entry name" value="Homeodomain-like_sf"/>
</dbReference>
<dbReference type="PROSITE" id="PS01124">
    <property type="entry name" value="HTH_ARAC_FAMILY_2"/>
    <property type="match status" value="1"/>
</dbReference>
<proteinExistence type="predicted"/>
<dbReference type="Gene3D" id="1.10.10.60">
    <property type="entry name" value="Homeodomain-like"/>
    <property type="match status" value="2"/>
</dbReference>
<dbReference type="InterPro" id="IPR050204">
    <property type="entry name" value="AraC_XylS_family_regulators"/>
</dbReference>
<feature type="domain" description="HTH araC/xylS-type" evidence="4">
    <location>
        <begin position="205"/>
        <end position="303"/>
    </location>
</feature>
<dbReference type="RefSeq" id="WP_163989399.1">
    <property type="nucleotide sequence ID" value="NZ_WUEY01000011.1"/>
</dbReference>
<keyword evidence="2" id="KW-0238">DNA-binding</keyword>
<dbReference type="PANTHER" id="PTHR46796:SF6">
    <property type="entry name" value="ARAC SUBFAMILY"/>
    <property type="match status" value="1"/>
</dbReference>
<dbReference type="Proteomes" id="UP000483035">
    <property type="component" value="Unassembled WGS sequence"/>
</dbReference>
<dbReference type="Pfam" id="PF12833">
    <property type="entry name" value="HTH_18"/>
    <property type="match status" value="1"/>
</dbReference>
<evidence type="ECO:0000256" key="3">
    <source>
        <dbReference type="ARBA" id="ARBA00023163"/>
    </source>
</evidence>
<protein>
    <submittedName>
        <fullName evidence="5">Helix-turn-helix domain-containing protein</fullName>
    </submittedName>
</protein>
<sequence length="314" mass="35350">MTELQNIQNPPRKLVSIEEIIDIKTRRPIATTRGRGWDGVTVDLYRPRPDCSQTYPALDHHLICYCPSGRARLIQRRDGAVHEGIMSAGISLLMPAGCESTWEGPTATSARLRIPTALVAAAGEQFGRHSVPQIEIRNIFETRDTLIEHMALVLLSELQQKPHPAQALIIDHVSAALAAHLLRKYNAFEAIEPDRLPRLSKMEVDRLADYIQDNLDRMIGLGELAEIVNVSRFHFARIFKQSTGMTAMTFVEQCRINKAQSLISETDVSLAEVALITGFADQSHFTRRFRRLIGSTPAAFAREHGRRFKRRLPN</sequence>
<dbReference type="SMART" id="SM00342">
    <property type="entry name" value="HTH_ARAC"/>
    <property type="match status" value="1"/>
</dbReference>
<evidence type="ECO:0000256" key="2">
    <source>
        <dbReference type="ARBA" id="ARBA00023125"/>
    </source>
</evidence>
<accession>A0A6L9UAD9</accession>
<dbReference type="PANTHER" id="PTHR46796">
    <property type="entry name" value="HTH-TYPE TRANSCRIPTIONAL ACTIVATOR RHAS-RELATED"/>
    <property type="match status" value="1"/>
</dbReference>
<dbReference type="GO" id="GO:0003700">
    <property type="term" value="F:DNA-binding transcription factor activity"/>
    <property type="evidence" value="ECO:0007669"/>
    <property type="project" value="InterPro"/>
</dbReference>